<dbReference type="PROSITE" id="PS00156">
    <property type="entry name" value="OMPDECASE"/>
    <property type="match status" value="1"/>
</dbReference>
<evidence type="ECO:0000256" key="3">
    <source>
        <dbReference type="ARBA" id="ARBA00012321"/>
    </source>
</evidence>
<feature type="binding site" evidence="9">
    <location>
        <position position="241"/>
    </location>
    <ligand>
        <name>substrate</name>
    </ligand>
</feature>
<dbReference type="EMBL" id="KN847521">
    <property type="protein sequence ID" value="KIV95605.1"/>
    <property type="molecule type" value="Genomic_DNA"/>
</dbReference>
<evidence type="ECO:0000256" key="6">
    <source>
        <dbReference type="ARBA" id="ARBA00022975"/>
    </source>
</evidence>
<dbReference type="InterPro" id="IPR013785">
    <property type="entry name" value="Aldolase_TIM"/>
</dbReference>
<dbReference type="Pfam" id="PF00215">
    <property type="entry name" value="OMPdecase"/>
    <property type="match status" value="1"/>
</dbReference>
<dbReference type="CDD" id="cd04725">
    <property type="entry name" value="OMP_decarboxylase_like"/>
    <property type="match status" value="1"/>
</dbReference>
<dbReference type="InterPro" id="IPR011060">
    <property type="entry name" value="RibuloseP-bd_barrel"/>
</dbReference>
<dbReference type="EC" id="4.1.1.23" evidence="3 10"/>
<dbReference type="PANTHER" id="PTHR19278">
    <property type="entry name" value="OROTATE PHOSPHORIBOSYLTRANSFERASE"/>
    <property type="match status" value="1"/>
</dbReference>
<dbReference type="FunFam" id="3.20.20.70:FF:000114">
    <property type="entry name" value="Decarboxylase,orotidine phosphate"/>
    <property type="match status" value="1"/>
</dbReference>
<feature type="active site" description="For OMPdecase activity" evidence="8">
    <location>
        <position position="98"/>
    </location>
</feature>
<evidence type="ECO:0000256" key="1">
    <source>
        <dbReference type="ARBA" id="ARBA00004861"/>
    </source>
</evidence>
<feature type="binding site" evidence="9">
    <location>
        <position position="62"/>
    </location>
    <ligand>
        <name>substrate</name>
    </ligand>
</feature>
<dbReference type="SMART" id="SM00934">
    <property type="entry name" value="OMPdecase"/>
    <property type="match status" value="1"/>
</dbReference>
<name>A0A0D1X1G8_EXOME</name>
<dbReference type="OrthoDB" id="10263753at2759"/>
<dbReference type="UniPathway" id="UPA00070">
    <property type="reaction ID" value="UER00120"/>
</dbReference>
<feature type="binding site" evidence="9">
    <location>
        <position position="240"/>
    </location>
    <ligand>
        <name>substrate</name>
    </ligand>
</feature>
<feature type="binding site" evidence="9">
    <location>
        <position position="221"/>
    </location>
    <ligand>
        <name>substrate</name>
    </ligand>
</feature>
<organism evidence="12 13">
    <name type="scientific">Exophiala mesophila</name>
    <name type="common">Black yeast-like fungus</name>
    <dbReference type="NCBI Taxonomy" id="212818"/>
    <lineage>
        <taxon>Eukaryota</taxon>
        <taxon>Fungi</taxon>
        <taxon>Dikarya</taxon>
        <taxon>Ascomycota</taxon>
        <taxon>Pezizomycotina</taxon>
        <taxon>Eurotiomycetes</taxon>
        <taxon>Chaetothyriomycetidae</taxon>
        <taxon>Chaetothyriales</taxon>
        <taxon>Herpotrichiellaceae</taxon>
        <taxon>Exophiala</taxon>
    </lineage>
</organism>
<dbReference type="PANTHER" id="PTHR19278:SF9">
    <property type="entry name" value="URIDINE 5'-MONOPHOSPHATE SYNTHASE"/>
    <property type="match status" value="1"/>
</dbReference>
<evidence type="ECO:0000256" key="10">
    <source>
        <dbReference type="RuleBase" id="RU000512"/>
    </source>
</evidence>
<dbReference type="RefSeq" id="XP_016227179.1">
    <property type="nucleotide sequence ID" value="XM_016367661.1"/>
</dbReference>
<feature type="active site" description="For OMPdecase activity" evidence="8">
    <location>
        <position position="93"/>
    </location>
</feature>
<comment type="catalytic activity">
    <reaction evidence="10">
        <text>orotidine 5'-phosphate + H(+) = UMP + CO2</text>
        <dbReference type="Rhea" id="RHEA:11596"/>
        <dbReference type="ChEBI" id="CHEBI:15378"/>
        <dbReference type="ChEBI" id="CHEBI:16526"/>
        <dbReference type="ChEBI" id="CHEBI:57538"/>
        <dbReference type="ChEBI" id="CHEBI:57865"/>
        <dbReference type="EC" id="4.1.1.23"/>
    </reaction>
</comment>
<feature type="active site" description="For OMPdecase activity" evidence="8">
    <location>
        <position position="95"/>
    </location>
</feature>
<evidence type="ECO:0000256" key="8">
    <source>
        <dbReference type="PIRSR" id="PIRSR614732-1"/>
    </source>
</evidence>
<comment type="similarity">
    <text evidence="2 10">Belongs to the OMP decarboxylase family.</text>
</comment>
<evidence type="ECO:0000256" key="7">
    <source>
        <dbReference type="ARBA" id="ARBA00023239"/>
    </source>
</evidence>
<comment type="pathway">
    <text evidence="1 10">Pyrimidine metabolism; UMP biosynthesis via de novo pathway; UMP from orotate: step 2/2.</text>
</comment>
<sequence length="273" mass="29728">MASKSNLSFETRAVNHPNPLVKRLFAIAERKQTNIVLSADLTTSKELLGIADSLGPYIAVLKTHIDILSDFNQDTIDGLVALSEKHDFLLFEDRKYIDIGNTVQKQYKGGVLKIHSWAHIVNASILAGEGIIQALDQTIREAGVQDRAILILAEMTSKGSLAIGEYTRASVEIARKYPDTVLGFVSTRELSKHSPNAPSTEDFVVFTTGVNISSKGDALGQQYQTPTTAMQGGSDFLIAGRGIYASADPIASVKEYQDAGWKAYKQRIATDKP</sequence>
<dbReference type="InterPro" id="IPR014732">
    <property type="entry name" value="OMPdecase"/>
</dbReference>
<gene>
    <name evidence="12" type="ORF">PV10_03236</name>
</gene>
<dbReference type="Proteomes" id="UP000054302">
    <property type="component" value="Unassembled WGS sequence"/>
</dbReference>
<keyword evidence="6 10" id="KW-0665">Pyrimidine biosynthesis</keyword>
<dbReference type="InterPro" id="IPR001754">
    <property type="entry name" value="OMPdeCOase_dom"/>
</dbReference>
<dbReference type="NCBIfam" id="TIGR01740">
    <property type="entry name" value="pyrF"/>
    <property type="match status" value="1"/>
</dbReference>
<feature type="binding site" evidence="9">
    <location>
        <position position="156"/>
    </location>
    <ligand>
        <name>substrate</name>
    </ligand>
</feature>
<dbReference type="GO" id="GO:0044205">
    <property type="term" value="P:'de novo' UMP biosynthetic process"/>
    <property type="evidence" value="ECO:0007669"/>
    <property type="project" value="UniProtKB-UniPathway"/>
</dbReference>
<feature type="binding site" evidence="9">
    <location>
        <position position="40"/>
    </location>
    <ligand>
        <name>substrate</name>
    </ligand>
</feature>
<accession>A0A0D1X1G8</accession>
<evidence type="ECO:0000256" key="5">
    <source>
        <dbReference type="ARBA" id="ARBA00022793"/>
    </source>
</evidence>
<keyword evidence="13" id="KW-1185">Reference proteome</keyword>
<evidence type="ECO:0000313" key="12">
    <source>
        <dbReference type="EMBL" id="KIV95605.1"/>
    </source>
</evidence>
<evidence type="ECO:0000259" key="11">
    <source>
        <dbReference type="SMART" id="SM00934"/>
    </source>
</evidence>
<dbReference type="STRING" id="212818.A0A0D1X1G8"/>
<dbReference type="HOGENOM" id="CLU_030821_0_0_1"/>
<keyword evidence="5 10" id="KW-0210">Decarboxylase</keyword>
<dbReference type="SUPFAM" id="SSF51366">
    <property type="entry name" value="Ribulose-phoshate binding barrel"/>
    <property type="match status" value="1"/>
</dbReference>
<reference evidence="12 13" key="1">
    <citation type="submission" date="2015-01" db="EMBL/GenBank/DDBJ databases">
        <title>The Genome Sequence of Exophiala mesophila CBS40295.</title>
        <authorList>
            <consortium name="The Broad Institute Genomics Platform"/>
            <person name="Cuomo C."/>
            <person name="de Hoog S."/>
            <person name="Gorbushina A."/>
            <person name="Stielow B."/>
            <person name="Teixiera M."/>
            <person name="Abouelleil A."/>
            <person name="Chapman S.B."/>
            <person name="Priest M."/>
            <person name="Young S.K."/>
            <person name="Wortman J."/>
            <person name="Nusbaum C."/>
            <person name="Birren B."/>
        </authorList>
    </citation>
    <scope>NUCLEOTIDE SEQUENCE [LARGE SCALE GENOMIC DNA]</scope>
    <source>
        <strain evidence="12 13">CBS 40295</strain>
    </source>
</reference>
<proteinExistence type="inferred from homology"/>
<dbReference type="GO" id="GO:0004590">
    <property type="term" value="F:orotidine-5'-phosphate decarboxylase activity"/>
    <property type="evidence" value="ECO:0007669"/>
    <property type="project" value="UniProtKB-EC"/>
</dbReference>
<evidence type="ECO:0000256" key="9">
    <source>
        <dbReference type="PIRSR" id="PIRSR614732-2"/>
    </source>
</evidence>
<evidence type="ECO:0000313" key="13">
    <source>
        <dbReference type="Proteomes" id="UP000054302"/>
    </source>
</evidence>
<dbReference type="GO" id="GO:0004588">
    <property type="term" value="F:orotate phosphoribosyltransferase activity"/>
    <property type="evidence" value="ECO:0007669"/>
    <property type="project" value="TreeGrafter"/>
</dbReference>
<dbReference type="VEuPathDB" id="FungiDB:PV10_03236"/>
<feature type="domain" description="Orotidine 5'-phosphate decarboxylase" evidence="11">
    <location>
        <begin position="34"/>
        <end position="256"/>
    </location>
</feature>
<dbReference type="OMA" id="CLIKTHI"/>
<evidence type="ECO:0000256" key="4">
    <source>
        <dbReference type="ARBA" id="ARBA00021923"/>
    </source>
</evidence>
<protein>
    <recommendedName>
        <fullName evidence="4 10">Orotidine 5'-phosphate decarboxylase</fullName>
        <ecNumber evidence="3 10">4.1.1.23</ecNumber>
    </recommendedName>
</protein>
<dbReference type="GO" id="GO:0006207">
    <property type="term" value="P:'de novo' pyrimidine nucleobase biosynthetic process"/>
    <property type="evidence" value="ECO:0007669"/>
    <property type="project" value="InterPro"/>
</dbReference>
<dbReference type="GeneID" id="27321081"/>
<evidence type="ECO:0000256" key="2">
    <source>
        <dbReference type="ARBA" id="ARBA00011018"/>
    </source>
</evidence>
<dbReference type="InterPro" id="IPR018089">
    <property type="entry name" value="OMPdecase_AS"/>
</dbReference>
<dbReference type="AlphaFoldDB" id="A0A0D1X1G8"/>
<dbReference type="Gene3D" id="3.20.20.70">
    <property type="entry name" value="Aldolase class I"/>
    <property type="match status" value="1"/>
</dbReference>
<keyword evidence="7 10" id="KW-0456">Lyase</keyword>